<evidence type="ECO:0000256" key="2">
    <source>
        <dbReference type="SAM" id="Phobius"/>
    </source>
</evidence>
<feature type="compositionally biased region" description="Low complexity" evidence="1">
    <location>
        <begin position="195"/>
        <end position="208"/>
    </location>
</feature>
<dbReference type="AlphaFoldDB" id="A0A0K0FZG8"/>
<keyword evidence="2" id="KW-0812">Transmembrane</keyword>
<evidence type="ECO:0000256" key="1">
    <source>
        <dbReference type="SAM" id="MobiDB-lite"/>
    </source>
</evidence>
<organism evidence="3 4">
    <name type="scientific">Strongyloides venezuelensis</name>
    <name type="common">Threadworm</name>
    <dbReference type="NCBI Taxonomy" id="75913"/>
    <lineage>
        <taxon>Eukaryota</taxon>
        <taxon>Metazoa</taxon>
        <taxon>Ecdysozoa</taxon>
        <taxon>Nematoda</taxon>
        <taxon>Chromadorea</taxon>
        <taxon>Rhabditida</taxon>
        <taxon>Tylenchina</taxon>
        <taxon>Panagrolaimomorpha</taxon>
        <taxon>Strongyloidoidea</taxon>
        <taxon>Strongyloididae</taxon>
        <taxon>Strongyloides</taxon>
    </lineage>
</organism>
<feature type="compositionally biased region" description="Polar residues" evidence="1">
    <location>
        <begin position="209"/>
        <end position="232"/>
    </location>
</feature>
<keyword evidence="2" id="KW-0472">Membrane</keyword>
<reference evidence="3" key="1">
    <citation type="submission" date="2014-07" db="EMBL/GenBank/DDBJ databases">
        <authorList>
            <person name="Martin A.A"/>
            <person name="De Silva N."/>
        </authorList>
    </citation>
    <scope>NUCLEOTIDE SEQUENCE</scope>
</reference>
<keyword evidence="2" id="KW-1133">Transmembrane helix</keyword>
<feature type="transmembrane region" description="Helical" evidence="2">
    <location>
        <begin position="117"/>
        <end position="140"/>
    </location>
</feature>
<feature type="region of interest" description="Disordered" evidence="1">
    <location>
        <begin position="192"/>
        <end position="232"/>
    </location>
</feature>
<accession>A0A0K0FZG8</accession>
<reference evidence="4" key="2">
    <citation type="submission" date="2015-08" db="UniProtKB">
        <authorList>
            <consortium name="WormBaseParasite"/>
        </authorList>
    </citation>
    <scope>IDENTIFICATION</scope>
</reference>
<dbReference type="Proteomes" id="UP000035680">
    <property type="component" value="Unassembled WGS sequence"/>
</dbReference>
<name>A0A0K0FZG8_STRVS</name>
<proteinExistence type="predicted"/>
<protein>
    <submittedName>
        <fullName evidence="4">Transmembrane protein</fullName>
    </submittedName>
</protein>
<sequence>MNQDCEKIYNEDGILYMIEIKKGNIILRYELSAMKKSFSLLRSIDIQSNFVHFLLMNSLDIDYYECIYKYENNDTNLFSIRRNLAFSNYFVKDLLSQISNNSNSSENKIDKSPNVRIIYGISAGFVIFINLSAFITLFIVKRTKNRNFKQLYFNLKRSFNKKSKKDRSDKQSVSNYGISKLKTYTTTFKSTNKNDLSSSTTLAFSDSSKTTSERSPTISENTKSKQGSVTIN</sequence>
<dbReference type="WBParaSite" id="SVE_1784700.1">
    <property type="protein sequence ID" value="SVE_1784700.1"/>
    <property type="gene ID" value="SVE_1784700"/>
</dbReference>
<evidence type="ECO:0000313" key="4">
    <source>
        <dbReference type="WBParaSite" id="SVE_1784700.1"/>
    </source>
</evidence>
<evidence type="ECO:0000313" key="3">
    <source>
        <dbReference type="Proteomes" id="UP000035680"/>
    </source>
</evidence>
<keyword evidence="3" id="KW-1185">Reference proteome</keyword>